<reference evidence="1" key="2">
    <citation type="journal article" date="2015" name="Data Brief">
        <title>Shoot transcriptome of the giant reed, Arundo donax.</title>
        <authorList>
            <person name="Barrero R.A."/>
            <person name="Guerrero F.D."/>
            <person name="Moolhuijzen P."/>
            <person name="Goolsby J.A."/>
            <person name="Tidwell J."/>
            <person name="Bellgard S.E."/>
            <person name="Bellgard M.I."/>
        </authorList>
    </citation>
    <scope>NUCLEOTIDE SEQUENCE</scope>
    <source>
        <tissue evidence="1">Shoot tissue taken approximately 20 cm above the soil surface</tissue>
    </source>
</reference>
<dbReference type="SUPFAM" id="SSF54001">
    <property type="entry name" value="Cysteine proteinases"/>
    <property type="match status" value="1"/>
</dbReference>
<organism evidence="1">
    <name type="scientific">Arundo donax</name>
    <name type="common">Giant reed</name>
    <name type="synonym">Donax arundinaceus</name>
    <dbReference type="NCBI Taxonomy" id="35708"/>
    <lineage>
        <taxon>Eukaryota</taxon>
        <taxon>Viridiplantae</taxon>
        <taxon>Streptophyta</taxon>
        <taxon>Embryophyta</taxon>
        <taxon>Tracheophyta</taxon>
        <taxon>Spermatophyta</taxon>
        <taxon>Magnoliopsida</taxon>
        <taxon>Liliopsida</taxon>
        <taxon>Poales</taxon>
        <taxon>Poaceae</taxon>
        <taxon>PACMAD clade</taxon>
        <taxon>Arundinoideae</taxon>
        <taxon>Arundineae</taxon>
        <taxon>Arundo</taxon>
    </lineage>
</organism>
<evidence type="ECO:0000313" key="1">
    <source>
        <dbReference type="EMBL" id="JAD45178.1"/>
    </source>
</evidence>
<sequence length="640" mass="73362">MNKQSNFPRQLALWLLSNMDVKSTSLVLRDGSKISMDEFDVHIILGLPYGGSDIVQSKVLSSCDMEYFRSLLMLRPGCEITLDYVESVLYRDYGSSMSPRQRQAFKVAAVIYADAFFLGPRGNSPKVNLDILNNIDDPNQIHKKNWSRYVIQSLRAAAGRVQDALNNGNKTFTIDGCLLFVVIFYLDNLDSGPIIPYQSSVPRIVYFTRDLVKKLQCADRDTSMCYGLLKARRSNEVIYTRSGNKPAGPFYVVKREPRFFRGSVMDYVRTLIHDNNDACAACLTELTNYIDISHHIHSVKKQLCPDTLPLNIVMSCRAQLPWPRGEATRCNRPDIHGPTDILNYEHEIVAKEVIGHSDFGRSRFALCFTSQRPSNIDVEELTSALKNLPDEEKHRVWFKHDVPYHISMDGVELLRQAAPGTDFEYEFMDAVIRFYTQLDDKSYSVLNDNRWCHYLPASFSVDVLRCGDLQQSEDVHSMFIGSHLKYNVEDCRMIFAPVFLELDWHCYVWDFKCRMITVLDPTCMNMEEKFIENKHSKFVDMMHEAIFDCKNTFFRGWDVSRVGWERNYAIIAGAGGSRSDSGVYALHYARFFDGNAMRKLIPPGKVDKYRNRLLFEVLTMEGNTGHLPSIFGSVNDSKLA</sequence>
<protein>
    <recommendedName>
        <fullName evidence="2">Ubiquitin-like protease family profile domain-containing protein</fullName>
    </recommendedName>
</protein>
<name>A0A0A9A5J5_ARUDO</name>
<dbReference type="AlphaFoldDB" id="A0A0A9A5J5"/>
<proteinExistence type="predicted"/>
<dbReference type="PANTHER" id="PTHR34835:SF34">
    <property type="entry name" value="OS08G0555500 PROTEIN"/>
    <property type="match status" value="1"/>
</dbReference>
<dbReference type="InterPro" id="IPR038765">
    <property type="entry name" value="Papain-like_cys_pep_sf"/>
</dbReference>
<accession>A0A0A9A5J5</accession>
<dbReference type="EMBL" id="GBRH01252717">
    <property type="protein sequence ID" value="JAD45178.1"/>
    <property type="molecule type" value="Transcribed_RNA"/>
</dbReference>
<dbReference type="Gene3D" id="3.40.395.10">
    <property type="entry name" value="Adenoviral Proteinase, Chain A"/>
    <property type="match status" value="1"/>
</dbReference>
<evidence type="ECO:0008006" key="2">
    <source>
        <dbReference type="Google" id="ProtNLM"/>
    </source>
</evidence>
<reference evidence="1" key="1">
    <citation type="submission" date="2014-09" db="EMBL/GenBank/DDBJ databases">
        <authorList>
            <person name="Magalhaes I.L.F."/>
            <person name="Oliveira U."/>
            <person name="Santos F.R."/>
            <person name="Vidigal T.H.D.A."/>
            <person name="Brescovit A.D."/>
            <person name="Santos A.J."/>
        </authorList>
    </citation>
    <scope>NUCLEOTIDE SEQUENCE</scope>
    <source>
        <tissue evidence="1">Shoot tissue taken approximately 20 cm above the soil surface</tissue>
    </source>
</reference>
<dbReference type="PANTHER" id="PTHR34835">
    <property type="entry name" value="OS07G0283600 PROTEIN-RELATED"/>
    <property type="match status" value="1"/>
</dbReference>